<organism evidence="2 3">
    <name type="scientific">Streptomyces doudnae</name>
    <dbReference type="NCBI Taxonomy" id="3075536"/>
    <lineage>
        <taxon>Bacteria</taxon>
        <taxon>Bacillati</taxon>
        <taxon>Actinomycetota</taxon>
        <taxon>Actinomycetes</taxon>
        <taxon>Kitasatosporales</taxon>
        <taxon>Streptomycetaceae</taxon>
        <taxon>Streptomyces</taxon>
    </lineage>
</organism>
<dbReference type="Proteomes" id="UP001183535">
    <property type="component" value="Unassembled WGS sequence"/>
</dbReference>
<feature type="region of interest" description="Disordered" evidence="1">
    <location>
        <begin position="1"/>
        <end position="24"/>
    </location>
</feature>
<dbReference type="SUPFAM" id="SSF56112">
    <property type="entry name" value="Protein kinase-like (PK-like)"/>
    <property type="match status" value="1"/>
</dbReference>
<dbReference type="RefSeq" id="WP_093831024.1">
    <property type="nucleotide sequence ID" value="NZ_JAVRES010000001.1"/>
</dbReference>
<dbReference type="EMBL" id="JAVRES010000001">
    <property type="protein sequence ID" value="MDT0433606.1"/>
    <property type="molecule type" value="Genomic_DNA"/>
</dbReference>
<proteinExistence type="predicted"/>
<dbReference type="AlphaFoldDB" id="A0ABD5EG07"/>
<evidence type="ECO:0000313" key="3">
    <source>
        <dbReference type="Proteomes" id="UP001183535"/>
    </source>
</evidence>
<comment type="caution">
    <text evidence="2">The sequence shown here is derived from an EMBL/GenBank/DDBJ whole genome shotgun (WGS) entry which is preliminary data.</text>
</comment>
<name>A0ABD5EG07_9ACTN</name>
<evidence type="ECO:0000313" key="2">
    <source>
        <dbReference type="EMBL" id="MDT0433606.1"/>
    </source>
</evidence>
<evidence type="ECO:0000256" key="1">
    <source>
        <dbReference type="SAM" id="MobiDB-lite"/>
    </source>
</evidence>
<feature type="compositionally biased region" description="Basic and acidic residues" evidence="1">
    <location>
        <begin position="91"/>
        <end position="107"/>
    </location>
</feature>
<reference evidence="3" key="1">
    <citation type="submission" date="2023-07" db="EMBL/GenBank/DDBJ databases">
        <title>30 novel species of actinomycetes from the DSMZ collection.</title>
        <authorList>
            <person name="Nouioui I."/>
        </authorList>
    </citation>
    <scope>NUCLEOTIDE SEQUENCE [LARGE SCALE GENOMIC DNA]</scope>
    <source>
        <strain evidence="3">DSM 41981</strain>
    </source>
</reference>
<feature type="compositionally biased region" description="Gly residues" evidence="1">
    <location>
        <begin position="1"/>
        <end position="10"/>
    </location>
</feature>
<gene>
    <name evidence="2" type="ORF">RM877_02815</name>
</gene>
<keyword evidence="3" id="KW-1185">Reference proteome</keyword>
<dbReference type="InterPro" id="IPR011009">
    <property type="entry name" value="Kinase-like_dom_sf"/>
</dbReference>
<evidence type="ECO:0008006" key="4">
    <source>
        <dbReference type="Google" id="ProtNLM"/>
    </source>
</evidence>
<accession>A0ABD5EG07</accession>
<feature type="compositionally biased region" description="Basic and acidic residues" evidence="1">
    <location>
        <begin position="49"/>
        <end position="69"/>
    </location>
</feature>
<feature type="region of interest" description="Disordered" evidence="1">
    <location>
        <begin position="40"/>
        <end position="107"/>
    </location>
</feature>
<sequence length="352" mass="36789">MRAPEGGTGTRAGQQDRPPTQDGWRVVRTLGTARVRTTVLTRSGGADGARGEHLWVRRPGPAHEGDLPRPDAATTAKLRAPARTGPVRLALPDDRIDGHDGHGGADEVRYSVPGAFSAARLLHVPGEEAHASVREALRGVGVTLRRLHEVPAPPGRDTPPPGPARLLRWLRSGDGAGSAARLHRAAVTRLGARRLELLAAWAGSAATGPGRRVLLHGGPALGSLVLPWGGDPGPPALLTGEELAWGAADFDIAWLLAELTELALARDRGIGGVPAADIPALSGAVTDGYGGTPSQPLLRRVTALRVLTHAHDFASYVGWHEELTVYLDLVATATESAEDGDRDKGQAARNSG</sequence>
<protein>
    <recommendedName>
        <fullName evidence="4">Aminoglycoside phosphotransferase domain-containing protein</fullName>
    </recommendedName>
</protein>